<feature type="domain" description="HD-GYP" evidence="1">
    <location>
        <begin position="1"/>
        <end position="202"/>
    </location>
</feature>
<dbReference type="InterPro" id="IPR011006">
    <property type="entry name" value="CheY-like_superfamily"/>
</dbReference>
<gene>
    <name evidence="2" type="ORF">CEK71_14985</name>
</gene>
<dbReference type="InterPro" id="IPR037522">
    <property type="entry name" value="HD_GYP_dom"/>
</dbReference>
<dbReference type="OrthoDB" id="5703386at2"/>
<dbReference type="PROSITE" id="PS51832">
    <property type="entry name" value="HD_GYP"/>
    <property type="match status" value="1"/>
</dbReference>
<dbReference type="AlphaFoldDB" id="A0A1Z4C5L4"/>
<dbReference type="SUPFAM" id="SSF109604">
    <property type="entry name" value="HD-domain/PDEase-like"/>
    <property type="match status" value="1"/>
</dbReference>
<protein>
    <recommendedName>
        <fullName evidence="1">HD-GYP domain-containing protein</fullName>
    </recommendedName>
</protein>
<dbReference type="EMBL" id="CP022129">
    <property type="protein sequence ID" value="ASF48778.1"/>
    <property type="molecule type" value="Genomic_DNA"/>
</dbReference>
<accession>A0A1Z4C5L4</accession>
<organism evidence="2 3">
    <name type="scientific">Methylovulum psychrotolerans</name>
    <dbReference type="NCBI Taxonomy" id="1704499"/>
    <lineage>
        <taxon>Bacteria</taxon>
        <taxon>Pseudomonadati</taxon>
        <taxon>Pseudomonadota</taxon>
        <taxon>Gammaproteobacteria</taxon>
        <taxon>Methylococcales</taxon>
        <taxon>Methylococcaceae</taxon>
        <taxon>Methylovulum</taxon>
    </lineage>
</organism>
<evidence type="ECO:0000259" key="1">
    <source>
        <dbReference type="PROSITE" id="PS51832"/>
    </source>
</evidence>
<dbReference type="InterPro" id="IPR003607">
    <property type="entry name" value="HD/PDEase_dom"/>
</dbReference>
<dbReference type="Gene3D" id="1.10.3210.10">
    <property type="entry name" value="Hypothetical protein af1432"/>
    <property type="match status" value="1"/>
</dbReference>
<evidence type="ECO:0000313" key="2">
    <source>
        <dbReference type="EMBL" id="ASF48778.1"/>
    </source>
</evidence>
<evidence type="ECO:0000313" key="3">
    <source>
        <dbReference type="Proteomes" id="UP000197019"/>
    </source>
</evidence>
<dbReference type="Proteomes" id="UP000197019">
    <property type="component" value="Chromosome"/>
</dbReference>
<dbReference type="PANTHER" id="PTHR45228:SF1">
    <property type="entry name" value="CYCLIC DI-GMP PHOSPHODIESTERASE TM_0186"/>
    <property type="match status" value="1"/>
</dbReference>
<dbReference type="InterPro" id="IPR052020">
    <property type="entry name" value="Cyclic_di-GMP/3'3'-cGAMP_PDE"/>
</dbReference>
<dbReference type="Gene3D" id="1.10.1660.10">
    <property type="match status" value="1"/>
</dbReference>
<dbReference type="GO" id="GO:0008081">
    <property type="term" value="F:phosphoric diester hydrolase activity"/>
    <property type="evidence" value="ECO:0007669"/>
    <property type="project" value="UniProtKB-ARBA"/>
</dbReference>
<proteinExistence type="predicted"/>
<reference evidence="2 3" key="1">
    <citation type="submission" date="2017-06" db="EMBL/GenBank/DDBJ databases">
        <title>Genome Sequencing of the methanotroph Methylovulum psychrotolerants str. HV10-M2 isolated from a high-altitude environment.</title>
        <authorList>
            <person name="Mateos-Rivera A."/>
        </authorList>
    </citation>
    <scope>NUCLEOTIDE SEQUENCE [LARGE SCALE GENOMIC DNA]</scope>
    <source>
        <strain evidence="2 3">HV10_M2</strain>
    </source>
</reference>
<dbReference type="Pfam" id="PF13487">
    <property type="entry name" value="HD_5"/>
    <property type="match status" value="1"/>
</dbReference>
<sequence length="207" mass="22772">MVSPVTVRSWAQKGVLVAKVMPGGHRRFLKSDVENFVRDSGATYVEAKPSISRILIVDNDPLMMTYVYDILNGSGLGFVLATAQNGFEAGAKMYVGAQLCASLKEMESTVQIIRSHHERWNGSGYPDGLKGEAIPLLARTFQIVDIFDVLTSPRPYKPTLDFTAAIDVIKQEIAEQWLDPQLGRIFLELLATRPQDFAVISAIDSAA</sequence>
<keyword evidence="3" id="KW-1185">Reference proteome</keyword>
<dbReference type="KEGG" id="mpsy:CEK71_14985"/>
<dbReference type="PANTHER" id="PTHR45228">
    <property type="entry name" value="CYCLIC DI-GMP PHOSPHODIESTERASE TM_0186-RELATED"/>
    <property type="match status" value="1"/>
</dbReference>
<name>A0A1Z4C5L4_9GAMM</name>
<dbReference type="CDD" id="cd00077">
    <property type="entry name" value="HDc"/>
    <property type="match status" value="1"/>
</dbReference>
<dbReference type="SUPFAM" id="SSF52172">
    <property type="entry name" value="CheY-like"/>
    <property type="match status" value="1"/>
</dbReference>